<organism evidence="2 3">
    <name type="scientific">Mycena albidolilacea</name>
    <dbReference type="NCBI Taxonomy" id="1033008"/>
    <lineage>
        <taxon>Eukaryota</taxon>
        <taxon>Fungi</taxon>
        <taxon>Dikarya</taxon>
        <taxon>Basidiomycota</taxon>
        <taxon>Agaricomycotina</taxon>
        <taxon>Agaricomycetes</taxon>
        <taxon>Agaricomycetidae</taxon>
        <taxon>Agaricales</taxon>
        <taxon>Marasmiineae</taxon>
        <taxon>Mycenaceae</taxon>
        <taxon>Mycena</taxon>
    </lineage>
</organism>
<comment type="caution">
    <text evidence="2">The sequence shown here is derived from an EMBL/GenBank/DDBJ whole genome shotgun (WGS) entry which is preliminary data.</text>
</comment>
<dbReference type="EMBL" id="JARIHO010000076">
    <property type="protein sequence ID" value="KAJ7310890.1"/>
    <property type="molecule type" value="Genomic_DNA"/>
</dbReference>
<protein>
    <submittedName>
        <fullName evidence="2">Uncharacterized protein</fullName>
    </submittedName>
</protein>
<accession>A0AAD6Z7D6</accession>
<reference evidence="2" key="1">
    <citation type="submission" date="2023-03" db="EMBL/GenBank/DDBJ databases">
        <title>Massive genome expansion in bonnet fungi (Mycena s.s.) driven by repeated elements and novel gene families across ecological guilds.</title>
        <authorList>
            <consortium name="Lawrence Berkeley National Laboratory"/>
            <person name="Harder C.B."/>
            <person name="Miyauchi S."/>
            <person name="Viragh M."/>
            <person name="Kuo A."/>
            <person name="Thoen E."/>
            <person name="Andreopoulos B."/>
            <person name="Lu D."/>
            <person name="Skrede I."/>
            <person name="Drula E."/>
            <person name="Henrissat B."/>
            <person name="Morin E."/>
            <person name="Kohler A."/>
            <person name="Barry K."/>
            <person name="LaButti K."/>
            <person name="Morin E."/>
            <person name="Salamov A."/>
            <person name="Lipzen A."/>
            <person name="Mereny Z."/>
            <person name="Hegedus B."/>
            <person name="Baldrian P."/>
            <person name="Stursova M."/>
            <person name="Weitz H."/>
            <person name="Taylor A."/>
            <person name="Grigoriev I.V."/>
            <person name="Nagy L.G."/>
            <person name="Martin F."/>
            <person name="Kauserud H."/>
        </authorList>
    </citation>
    <scope>NUCLEOTIDE SEQUENCE</scope>
    <source>
        <strain evidence="2">CBHHK002</strain>
    </source>
</reference>
<feature type="region of interest" description="Disordered" evidence="1">
    <location>
        <begin position="154"/>
        <end position="174"/>
    </location>
</feature>
<name>A0AAD6Z7D6_9AGAR</name>
<gene>
    <name evidence="2" type="ORF">DFH08DRAFT_898167</name>
</gene>
<evidence type="ECO:0000313" key="3">
    <source>
        <dbReference type="Proteomes" id="UP001218218"/>
    </source>
</evidence>
<dbReference type="Proteomes" id="UP001218218">
    <property type="component" value="Unassembled WGS sequence"/>
</dbReference>
<sequence>MVHGRRLSTAAPHDASPRAPSASVNTRGFFDNHHARPTQRSADLNVSSPFVPSSVRGAPHPGGRGRVFTEIHWVWYVHVFFRPAPSLSFPRSLSSLLPPLHRAGADVVLTGSTRRTIPAIPALPALPRPAITRDGGRAGRGGVRPPMGVARIVCRDDSQGPSSDADDARRDQDI</sequence>
<dbReference type="AlphaFoldDB" id="A0AAD6Z7D6"/>
<evidence type="ECO:0000313" key="2">
    <source>
        <dbReference type="EMBL" id="KAJ7310890.1"/>
    </source>
</evidence>
<evidence type="ECO:0000256" key="1">
    <source>
        <dbReference type="SAM" id="MobiDB-lite"/>
    </source>
</evidence>
<proteinExistence type="predicted"/>
<keyword evidence="3" id="KW-1185">Reference proteome</keyword>
<feature type="region of interest" description="Disordered" evidence="1">
    <location>
        <begin position="1"/>
        <end position="46"/>
    </location>
</feature>